<proteinExistence type="predicted"/>
<evidence type="ECO:0000256" key="1">
    <source>
        <dbReference type="SAM" id="MobiDB-lite"/>
    </source>
</evidence>
<dbReference type="EMBL" id="NBNE01000158">
    <property type="protein sequence ID" value="OWZ22155.1"/>
    <property type="molecule type" value="Genomic_DNA"/>
</dbReference>
<evidence type="ECO:0000313" key="2">
    <source>
        <dbReference type="EMBL" id="OWZ22155.1"/>
    </source>
</evidence>
<evidence type="ECO:0000313" key="3">
    <source>
        <dbReference type="Proteomes" id="UP000198211"/>
    </source>
</evidence>
<feature type="region of interest" description="Disordered" evidence="1">
    <location>
        <begin position="1"/>
        <end position="107"/>
    </location>
</feature>
<feature type="compositionally biased region" description="Low complexity" evidence="1">
    <location>
        <begin position="25"/>
        <end position="53"/>
    </location>
</feature>
<dbReference type="OrthoDB" id="165689at2759"/>
<keyword evidence="3" id="KW-1185">Reference proteome</keyword>
<protein>
    <submittedName>
        <fullName evidence="2">Uncharacterized protein</fullName>
    </submittedName>
</protein>
<organism evidence="2 3">
    <name type="scientific">Phytophthora megakarya</name>
    <dbReference type="NCBI Taxonomy" id="4795"/>
    <lineage>
        <taxon>Eukaryota</taxon>
        <taxon>Sar</taxon>
        <taxon>Stramenopiles</taxon>
        <taxon>Oomycota</taxon>
        <taxon>Peronosporomycetes</taxon>
        <taxon>Peronosporales</taxon>
        <taxon>Peronosporaceae</taxon>
        <taxon>Phytophthora</taxon>
    </lineage>
</organism>
<comment type="caution">
    <text evidence="2">The sequence shown here is derived from an EMBL/GenBank/DDBJ whole genome shotgun (WGS) entry which is preliminary data.</text>
</comment>
<accession>A0A225WWT3</accession>
<name>A0A225WWT3_9STRA</name>
<dbReference type="AlphaFoldDB" id="A0A225WWT3"/>
<feature type="compositionally biased region" description="Polar residues" evidence="1">
    <location>
        <begin position="76"/>
        <end position="87"/>
    </location>
</feature>
<gene>
    <name evidence="2" type="ORF">PHMEG_0003182</name>
</gene>
<dbReference type="STRING" id="4795.A0A225WWT3"/>
<sequence length="215" mass="23324">MVAKAKQTKPAASPIKPVGQKKPQKAVGKVKATTTTVSAKETKPKASPSKPKQTTPPPKPKVDVKTSQIKPPADKTPTQTAQTSQKKSPVDDKPTQTTSCGKRPREDDTAIVEIPSVSDIVPHPGKRVHTTTTTISTALATRSADVVLPPDEWDILESRLRKVNENIDRCHLGLASVEGNVSDGYKQSLEADLRFYSAIKQRLQEQLLVVMQSGY</sequence>
<reference evidence="3" key="1">
    <citation type="submission" date="2017-03" db="EMBL/GenBank/DDBJ databases">
        <title>Phytopthora megakarya and P. palmivora, two closely related causual agents of cacao black pod achieved similar genome size and gene model numbers by different mechanisms.</title>
        <authorList>
            <person name="Ali S."/>
            <person name="Shao J."/>
            <person name="Larry D.J."/>
            <person name="Kronmiller B."/>
            <person name="Shen D."/>
            <person name="Strem M.D."/>
            <person name="Melnick R.L."/>
            <person name="Guiltinan M.J."/>
            <person name="Tyler B.M."/>
            <person name="Meinhardt L.W."/>
            <person name="Bailey B.A."/>
        </authorList>
    </citation>
    <scope>NUCLEOTIDE SEQUENCE [LARGE SCALE GENOMIC DNA]</scope>
    <source>
        <strain evidence="3">zdho120</strain>
    </source>
</reference>
<dbReference type="Proteomes" id="UP000198211">
    <property type="component" value="Unassembled WGS sequence"/>
</dbReference>